<keyword evidence="10 14" id="KW-0472">Membrane</keyword>
<feature type="transmembrane region" description="Helical" evidence="14">
    <location>
        <begin position="49"/>
        <end position="70"/>
    </location>
</feature>
<keyword evidence="7 14" id="KW-1133">Transmembrane helix</keyword>
<dbReference type="Pfam" id="PF00474">
    <property type="entry name" value="SSF"/>
    <property type="match status" value="1"/>
</dbReference>
<keyword evidence="9" id="KW-0406">Ion transport</keyword>
<comment type="caution">
    <text evidence="15">The sequence shown here is derived from an EMBL/GenBank/DDBJ whole genome shotgun (WGS) entry which is preliminary data.</text>
</comment>
<dbReference type="GO" id="GO:0005886">
    <property type="term" value="C:plasma membrane"/>
    <property type="evidence" value="ECO:0007669"/>
    <property type="project" value="UniProtKB-SubCell"/>
</dbReference>
<feature type="transmembrane region" description="Helical" evidence="14">
    <location>
        <begin position="278"/>
        <end position="302"/>
    </location>
</feature>
<comment type="subcellular location">
    <subcellularLocation>
        <location evidence="1">Cell membrane</location>
        <topology evidence="1">Multi-pass membrane protein</topology>
    </subcellularLocation>
</comment>
<accession>C0ECV8</accession>
<evidence type="ECO:0000256" key="2">
    <source>
        <dbReference type="ARBA" id="ARBA00006434"/>
    </source>
</evidence>
<comment type="catalytic activity">
    <reaction evidence="12">
        <text>L-proline(in) + Na(+)(in) = L-proline(out) + Na(+)(out)</text>
        <dbReference type="Rhea" id="RHEA:28967"/>
        <dbReference type="ChEBI" id="CHEBI:29101"/>
        <dbReference type="ChEBI" id="CHEBI:60039"/>
    </reaction>
</comment>
<dbReference type="HOGENOM" id="CLU_018808_15_2_9"/>
<proteinExistence type="inferred from homology"/>
<dbReference type="PANTHER" id="PTHR48086">
    <property type="entry name" value="SODIUM/PROLINE SYMPORTER-RELATED"/>
    <property type="match status" value="1"/>
</dbReference>
<evidence type="ECO:0000256" key="11">
    <source>
        <dbReference type="ARBA" id="ARBA00023201"/>
    </source>
</evidence>
<evidence type="ECO:0000256" key="5">
    <source>
        <dbReference type="ARBA" id="ARBA00022692"/>
    </source>
</evidence>
<dbReference type="PANTHER" id="PTHR48086:SF3">
    <property type="entry name" value="SODIUM_PROLINE SYMPORTER"/>
    <property type="match status" value="1"/>
</dbReference>
<feature type="transmembrane region" description="Helical" evidence="14">
    <location>
        <begin position="322"/>
        <end position="351"/>
    </location>
</feature>
<gene>
    <name evidence="15" type="ORF">CLOSTMETH_01679</name>
</gene>
<dbReference type="CDD" id="cd10322">
    <property type="entry name" value="SLC5sbd"/>
    <property type="match status" value="1"/>
</dbReference>
<evidence type="ECO:0000313" key="16">
    <source>
        <dbReference type="Proteomes" id="UP000003340"/>
    </source>
</evidence>
<keyword evidence="6" id="KW-0769">Symport</keyword>
<keyword evidence="4" id="KW-1003">Cell membrane</keyword>
<dbReference type="Gene3D" id="1.20.1730.10">
    <property type="entry name" value="Sodium/glucose cotransporter"/>
    <property type="match status" value="1"/>
</dbReference>
<dbReference type="EMBL" id="ACEC01000057">
    <property type="protein sequence ID" value="EEG30752.1"/>
    <property type="molecule type" value="Genomic_DNA"/>
</dbReference>
<protein>
    <submittedName>
        <fullName evidence="15">Transporter, SSS family</fullName>
    </submittedName>
</protein>
<feature type="transmembrane region" description="Helical" evidence="14">
    <location>
        <begin position="191"/>
        <end position="209"/>
    </location>
</feature>
<dbReference type="eggNOG" id="COG4145">
    <property type="taxonomic scope" value="Bacteria"/>
</dbReference>
<dbReference type="STRING" id="537013.CLOSTMETH_01679"/>
<evidence type="ECO:0000256" key="14">
    <source>
        <dbReference type="SAM" id="Phobius"/>
    </source>
</evidence>
<comment type="similarity">
    <text evidence="2 13">Belongs to the sodium:solute symporter (SSF) (TC 2.A.21) family.</text>
</comment>
<dbReference type="GO" id="GO:0015293">
    <property type="term" value="F:symporter activity"/>
    <property type="evidence" value="ECO:0007669"/>
    <property type="project" value="UniProtKB-KW"/>
</dbReference>
<keyword evidence="16" id="KW-1185">Reference proteome</keyword>
<dbReference type="InterPro" id="IPR050277">
    <property type="entry name" value="Sodium:Solute_Symporter"/>
</dbReference>
<keyword evidence="5 14" id="KW-0812">Transmembrane</keyword>
<evidence type="ECO:0000256" key="3">
    <source>
        <dbReference type="ARBA" id="ARBA00022448"/>
    </source>
</evidence>
<reference evidence="15 16" key="2">
    <citation type="submission" date="2009-02" db="EMBL/GenBank/DDBJ databases">
        <title>Draft genome sequence of Clostridium methylpentosum (DSM 5476).</title>
        <authorList>
            <person name="Sudarsanam P."/>
            <person name="Ley R."/>
            <person name="Guruge J."/>
            <person name="Turnbaugh P.J."/>
            <person name="Mahowald M."/>
            <person name="Liep D."/>
            <person name="Gordon J."/>
        </authorList>
    </citation>
    <scope>NUCLEOTIDE SEQUENCE [LARGE SCALE GENOMIC DNA]</scope>
    <source>
        <strain evidence="15 16">DSM 5476</strain>
    </source>
</reference>
<dbReference type="AlphaFoldDB" id="C0ECV8"/>
<evidence type="ECO:0000256" key="6">
    <source>
        <dbReference type="ARBA" id="ARBA00022847"/>
    </source>
</evidence>
<feature type="transmembrane region" description="Helical" evidence="14">
    <location>
        <begin position="429"/>
        <end position="454"/>
    </location>
</feature>
<reference evidence="15 16" key="1">
    <citation type="submission" date="2009-01" db="EMBL/GenBank/DDBJ databases">
        <authorList>
            <person name="Fulton L."/>
            <person name="Clifton S."/>
            <person name="Fulton B."/>
            <person name="Xu J."/>
            <person name="Minx P."/>
            <person name="Pepin K.H."/>
            <person name="Johnson M."/>
            <person name="Bhonagiri V."/>
            <person name="Nash W.E."/>
            <person name="Mardis E.R."/>
            <person name="Wilson R.K."/>
        </authorList>
    </citation>
    <scope>NUCLEOTIDE SEQUENCE [LARGE SCALE GENOMIC DNA]</scope>
    <source>
        <strain evidence="15 16">DSM 5476</strain>
    </source>
</reference>
<evidence type="ECO:0000256" key="13">
    <source>
        <dbReference type="RuleBase" id="RU362091"/>
    </source>
</evidence>
<feature type="transmembrane region" description="Helical" evidence="14">
    <location>
        <begin position="474"/>
        <end position="492"/>
    </location>
</feature>
<feature type="transmembrane region" description="Helical" evidence="14">
    <location>
        <begin position="151"/>
        <end position="184"/>
    </location>
</feature>
<sequence>MGFPLQKYIIIWTTIVVYGIFMLVIGIVNSKSTKSVASFTVGSRNAGAWLSALSYGTAYFSAVMFIGYAGTSGWKYGLWAILIGLGNAVFGSWLAWKVLALRTREVSHRLKIKSMPQLFSLRFASEKMKVFATVVIFIFLMPYSASVYKGLGSVCAVLLGIDVKVCMLVIMFAAAIVLVVGGYLATLKADFFQGFIMMIGVALLIVFVMKSPTVVEGGSIAGMWDFMKANKLAPLSSSDTIALIATILMTSFGTWGLPQMIHKYYGIRDVKEVKRGTIISTVFALLVSVGGYFIGSLSHLFFTELPEGGADYLIPNMLNASALPNILLGVVLVLLISSSVSTLSSITLTACSSASMDLIKPKFLPRLNNRGIAVLTRVLCLLFVVLSYVIANTDTPILDMMSYSWGIISGSFLAPYVLSLYCKSLNRAGAWIGMLGGFFIALIPAVSKILLIILGNPTDTTGAIGQLNSFAGQGPVYAVAAMIASFALCLIGSKVAASLKLKAAEQDDFFYTGTIAEE</sequence>
<dbReference type="InterPro" id="IPR038377">
    <property type="entry name" value="Na/Glc_symporter_sf"/>
</dbReference>
<evidence type="ECO:0000256" key="7">
    <source>
        <dbReference type="ARBA" id="ARBA00022989"/>
    </source>
</evidence>
<feature type="transmembrane region" description="Helical" evidence="14">
    <location>
        <begin position="6"/>
        <end position="28"/>
    </location>
</feature>
<evidence type="ECO:0000256" key="9">
    <source>
        <dbReference type="ARBA" id="ARBA00023065"/>
    </source>
</evidence>
<evidence type="ECO:0000256" key="8">
    <source>
        <dbReference type="ARBA" id="ARBA00023053"/>
    </source>
</evidence>
<keyword evidence="8" id="KW-0915">Sodium</keyword>
<feature type="transmembrane region" description="Helical" evidence="14">
    <location>
        <begin position="128"/>
        <end position="145"/>
    </location>
</feature>
<feature type="transmembrane region" description="Helical" evidence="14">
    <location>
        <begin position="76"/>
        <end position="96"/>
    </location>
</feature>
<feature type="transmembrane region" description="Helical" evidence="14">
    <location>
        <begin position="240"/>
        <end position="257"/>
    </location>
</feature>
<name>C0ECV8_9FIRM</name>
<dbReference type="GO" id="GO:0006814">
    <property type="term" value="P:sodium ion transport"/>
    <property type="evidence" value="ECO:0007669"/>
    <property type="project" value="UniProtKB-KW"/>
</dbReference>
<evidence type="ECO:0000256" key="4">
    <source>
        <dbReference type="ARBA" id="ARBA00022475"/>
    </source>
</evidence>
<evidence type="ECO:0000256" key="1">
    <source>
        <dbReference type="ARBA" id="ARBA00004651"/>
    </source>
</evidence>
<keyword evidence="11" id="KW-0739">Sodium transport</keyword>
<organism evidence="15 16">
    <name type="scientific">[Clostridium] methylpentosum DSM 5476</name>
    <dbReference type="NCBI Taxonomy" id="537013"/>
    <lineage>
        <taxon>Bacteria</taxon>
        <taxon>Bacillati</taxon>
        <taxon>Bacillota</taxon>
        <taxon>Clostridia</taxon>
        <taxon>Eubacteriales</taxon>
        <taxon>Oscillospiraceae</taxon>
        <taxon>Oscillospiraceae incertae sedis</taxon>
    </lineage>
</organism>
<evidence type="ECO:0000256" key="12">
    <source>
        <dbReference type="ARBA" id="ARBA00033708"/>
    </source>
</evidence>
<feature type="transmembrane region" description="Helical" evidence="14">
    <location>
        <begin position="372"/>
        <end position="391"/>
    </location>
</feature>
<dbReference type="PROSITE" id="PS50283">
    <property type="entry name" value="NA_SOLUT_SYMP_3"/>
    <property type="match status" value="1"/>
</dbReference>
<dbReference type="Proteomes" id="UP000003340">
    <property type="component" value="Unassembled WGS sequence"/>
</dbReference>
<dbReference type="InterPro" id="IPR001734">
    <property type="entry name" value="Na/solute_symporter"/>
</dbReference>
<evidence type="ECO:0000313" key="15">
    <source>
        <dbReference type="EMBL" id="EEG30752.1"/>
    </source>
</evidence>
<evidence type="ECO:0000256" key="10">
    <source>
        <dbReference type="ARBA" id="ARBA00023136"/>
    </source>
</evidence>
<keyword evidence="3" id="KW-0813">Transport</keyword>
<feature type="transmembrane region" description="Helical" evidence="14">
    <location>
        <begin position="403"/>
        <end position="422"/>
    </location>
</feature>